<dbReference type="AlphaFoldDB" id="A0A4Q7JCD6"/>
<dbReference type="PANTHER" id="PTHR35005">
    <property type="entry name" value="3-DEHYDRO-SCYLLO-INOSOSE HYDROLASE"/>
    <property type="match status" value="1"/>
</dbReference>
<dbReference type="GO" id="GO:0009231">
    <property type="term" value="P:riboflavin biosynthetic process"/>
    <property type="evidence" value="ECO:0007669"/>
    <property type="project" value="TreeGrafter"/>
</dbReference>
<keyword evidence="4" id="KW-0862">Zinc</keyword>
<sequence length="240" mass="24854">MTFLRWADSTREQLRAVLPDALVVLPFGATEQHGPHLATGTDALLAGAVAARATEAAAPLADRPLVLAPCLPFGASDHHLPFGGTLSLSVETATAVLGDLARSVVAGGGRRLLVVNGHGGNRGVCHAAASGASSRYGLAVSVTHYWDLLPADPAVPGHAGRFETSMVLAVDETLVAPRRPRPDPPAGSTVDGVDQHDPKAWLRIDGYTDHPELADAAAGAAWLEQAVSALSARLIELARM</sequence>
<evidence type="ECO:0000313" key="8">
    <source>
        <dbReference type="Proteomes" id="UP000292003"/>
    </source>
</evidence>
<evidence type="ECO:0000256" key="6">
    <source>
        <dbReference type="SAM" id="MobiDB-lite"/>
    </source>
</evidence>
<dbReference type="OrthoDB" id="9801445at2"/>
<name>A0A4Q7JCD6_9PSEU</name>
<protein>
    <submittedName>
        <fullName evidence="7">Creatininase family protein</fullName>
    </submittedName>
</protein>
<feature type="region of interest" description="Disordered" evidence="6">
    <location>
        <begin position="176"/>
        <end position="195"/>
    </location>
</feature>
<evidence type="ECO:0000256" key="3">
    <source>
        <dbReference type="ARBA" id="ARBA00022801"/>
    </source>
</evidence>
<dbReference type="RefSeq" id="WP_130473143.1">
    <property type="nucleotide sequence ID" value="NZ_SFCC01000001.1"/>
</dbReference>
<keyword evidence="8" id="KW-1185">Reference proteome</keyword>
<dbReference type="PANTHER" id="PTHR35005:SF1">
    <property type="entry name" value="2-AMINO-5-FORMYLAMINO-6-RIBOSYLAMINOPYRIMIDIN-4(3H)-ONE 5'-MONOPHOSPHATE DEFORMYLASE"/>
    <property type="match status" value="1"/>
</dbReference>
<dbReference type="GO" id="GO:0046872">
    <property type="term" value="F:metal ion binding"/>
    <property type="evidence" value="ECO:0007669"/>
    <property type="project" value="UniProtKB-KW"/>
</dbReference>
<evidence type="ECO:0000256" key="2">
    <source>
        <dbReference type="ARBA" id="ARBA00022723"/>
    </source>
</evidence>
<comment type="caution">
    <text evidence="7">The sequence shown here is derived from an EMBL/GenBank/DDBJ whole genome shotgun (WGS) entry which is preliminary data.</text>
</comment>
<keyword evidence="2" id="KW-0479">Metal-binding</keyword>
<organism evidence="7 8">
    <name type="scientific">Amycolatopsis suaedae</name>
    <dbReference type="NCBI Taxonomy" id="2510978"/>
    <lineage>
        <taxon>Bacteria</taxon>
        <taxon>Bacillati</taxon>
        <taxon>Actinomycetota</taxon>
        <taxon>Actinomycetes</taxon>
        <taxon>Pseudonocardiales</taxon>
        <taxon>Pseudonocardiaceae</taxon>
        <taxon>Amycolatopsis</taxon>
    </lineage>
</organism>
<comment type="cofactor">
    <cofactor evidence="1">
        <name>Zn(2+)</name>
        <dbReference type="ChEBI" id="CHEBI:29105"/>
    </cofactor>
</comment>
<dbReference type="SUPFAM" id="SSF102215">
    <property type="entry name" value="Creatininase"/>
    <property type="match status" value="1"/>
</dbReference>
<reference evidence="7 8" key="1">
    <citation type="submission" date="2019-02" db="EMBL/GenBank/DDBJ databases">
        <title>Draft genome sequence of Amycolatopsis sp. 8-3EHSu isolated from roots of Suaeda maritima.</title>
        <authorList>
            <person name="Duangmal K."/>
            <person name="Chantavorakit T."/>
        </authorList>
    </citation>
    <scope>NUCLEOTIDE SEQUENCE [LARGE SCALE GENOMIC DNA]</scope>
    <source>
        <strain evidence="7 8">8-3EHSu</strain>
    </source>
</reference>
<evidence type="ECO:0000256" key="4">
    <source>
        <dbReference type="ARBA" id="ARBA00022833"/>
    </source>
</evidence>
<dbReference type="Proteomes" id="UP000292003">
    <property type="component" value="Unassembled WGS sequence"/>
</dbReference>
<keyword evidence="3" id="KW-0378">Hydrolase</keyword>
<dbReference type="Pfam" id="PF02633">
    <property type="entry name" value="Creatininase"/>
    <property type="match status" value="1"/>
</dbReference>
<dbReference type="InterPro" id="IPR003785">
    <property type="entry name" value="Creatininase/forma_Hydrolase"/>
</dbReference>
<evidence type="ECO:0000313" key="7">
    <source>
        <dbReference type="EMBL" id="RZQ65571.1"/>
    </source>
</evidence>
<dbReference type="Gene3D" id="3.40.50.10310">
    <property type="entry name" value="Creatininase"/>
    <property type="match status" value="1"/>
</dbReference>
<gene>
    <name evidence="7" type="ORF">EWH70_00260</name>
</gene>
<accession>A0A4Q7JCD6</accession>
<proteinExistence type="inferred from homology"/>
<evidence type="ECO:0000256" key="1">
    <source>
        <dbReference type="ARBA" id="ARBA00001947"/>
    </source>
</evidence>
<evidence type="ECO:0000256" key="5">
    <source>
        <dbReference type="ARBA" id="ARBA00024029"/>
    </source>
</evidence>
<dbReference type="GO" id="GO:0016811">
    <property type="term" value="F:hydrolase activity, acting on carbon-nitrogen (but not peptide) bonds, in linear amides"/>
    <property type="evidence" value="ECO:0007669"/>
    <property type="project" value="TreeGrafter"/>
</dbReference>
<dbReference type="EMBL" id="SFCC01000001">
    <property type="protein sequence ID" value="RZQ65571.1"/>
    <property type="molecule type" value="Genomic_DNA"/>
</dbReference>
<dbReference type="InterPro" id="IPR024087">
    <property type="entry name" value="Creatininase-like_sf"/>
</dbReference>
<comment type="similarity">
    <text evidence="5">Belongs to the creatininase superfamily.</text>
</comment>